<dbReference type="RefSeq" id="WP_180568333.1">
    <property type="nucleotide sequence ID" value="NZ_JACCKB010000012.1"/>
</dbReference>
<keyword evidence="2" id="KW-1133">Transmembrane helix</keyword>
<keyword evidence="1" id="KW-0175">Coiled coil</keyword>
<dbReference type="Proteomes" id="UP000569732">
    <property type="component" value="Unassembled WGS sequence"/>
</dbReference>
<feature type="transmembrane region" description="Helical" evidence="2">
    <location>
        <begin position="12"/>
        <end position="29"/>
    </location>
</feature>
<comment type="caution">
    <text evidence="3">The sequence shown here is derived from an EMBL/GenBank/DDBJ whole genome shotgun (WGS) entry which is preliminary data.</text>
</comment>
<reference evidence="3 4" key="1">
    <citation type="submission" date="2020-07" db="EMBL/GenBank/DDBJ databases">
        <title>Endozoicomonas sp. nov., isolated from sediment.</title>
        <authorList>
            <person name="Gu T."/>
        </authorList>
    </citation>
    <scope>NUCLEOTIDE SEQUENCE [LARGE SCALE GENOMIC DNA]</scope>
    <source>
        <strain evidence="3 4">SM1973</strain>
    </source>
</reference>
<feature type="coiled-coil region" evidence="1">
    <location>
        <begin position="29"/>
        <end position="69"/>
    </location>
</feature>
<name>A0A853IAN4_9GAMM</name>
<gene>
    <name evidence="3" type="ORF">H0A36_09810</name>
</gene>
<evidence type="ECO:0000256" key="1">
    <source>
        <dbReference type="SAM" id="Coils"/>
    </source>
</evidence>
<evidence type="ECO:0000256" key="2">
    <source>
        <dbReference type="SAM" id="Phobius"/>
    </source>
</evidence>
<dbReference type="AlphaFoldDB" id="A0A853IAN4"/>
<proteinExistence type="predicted"/>
<keyword evidence="4" id="KW-1185">Reference proteome</keyword>
<protein>
    <submittedName>
        <fullName evidence="3">Uncharacterized protein</fullName>
    </submittedName>
</protein>
<dbReference type="EMBL" id="JACCKB010000012">
    <property type="protein sequence ID" value="NYZ66305.1"/>
    <property type="molecule type" value="Genomic_DNA"/>
</dbReference>
<organism evidence="3 4">
    <name type="scientific">Spartinivicinus marinus</name>
    <dbReference type="NCBI Taxonomy" id="2994442"/>
    <lineage>
        <taxon>Bacteria</taxon>
        <taxon>Pseudomonadati</taxon>
        <taxon>Pseudomonadota</taxon>
        <taxon>Gammaproteobacteria</taxon>
        <taxon>Oceanospirillales</taxon>
        <taxon>Zooshikellaceae</taxon>
        <taxon>Spartinivicinus</taxon>
    </lineage>
</organism>
<keyword evidence="2" id="KW-0812">Transmembrane</keyword>
<sequence>MSSVNAVSSPNAAIGLGMGIDAMAMLVMMEQANNIQARIQDQFAEIQQRNNLLKDANQWLQQARVLQNQAGDDGSSNMPPAMAEWFKSHGVEYDKTGGDLIHNKDEWSINIENLKTKIDEFSSQNQLETTRLQSLLTKFNQSFELASNTVKKDGESKSTVARNV</sequence>
<evidence type="ECO:0000313" key="3">
    <source>
        <dbReference type="EMBL" id="NYZ66305.1"/>
    </source>
</evidence>
<keyword evidence="2" id="KW-0472">Membrane</keyword>
<evidence type="ECO:0000313" key="4">
    <source>
        <dbReference type="Proteomes" id="UP000569732"/>
    </source>
</evidence>
<accession>A0A853IAN4</accession>